<gene>
    <name evidence="1" type="ORF">OHU17_15085</name>
</gene>
<evidence type="ECO:0008006" key="3">
    <source>
        <dbReference type="Google" id="ProtNLM"/>
    </source>
</evidence>
<dbReference type="RefSeq" id="WP_328776007.1">
    <property type="nucleotide sequence ID" value="NZ_CP108057.1"/>
</dbReference>
<keyword evidence="2" id="KW-1185">Reference proteome</keyword>
<evidence type="ECO:0000313" key="2">
    <source>
        <dbReference type="Proteomes" id="UP001432075"/>
    </source>
</evidence>
<evidence type="ECO:0000313" key="1">
    <source>
        <dbReference type="EMBL" id="WUO47067.1"/>
    </source>
</evidence>
<proteinExistence type="predicted"/>
<reference evidence="1" key="1">
    <citation type="submission" date="2022-10" db="EMBL/GenBank/DDBJ databases">
        <title>The complete genomes of actinobacterial strains from the NBC collection.</title>
        <authorList>
            <person name="Joergensen T.S."/>
            <person name="Alvarez Arevalo M."/>
            <person name="Sterndorff E.B."/>
            <person name="Faurdal D."/>
            <person name="Vuksanovic O."/>
            <person name="Mourched A.-S."/>
            <person name="Charusanti P."/>
            <person name="Shaw S."/>
            <person name="Blin K."/>
            <person name="Weber T."/>
        </authorList>
    </citation>
    <scope>NUCLEOTIDE SEQUENCE</scope>
    <source>
        <strain evidence="1">NBC_00283</strain>
    </source>
</reference>
<organism evidence="1 2">
    <name type="scientific">Streptomyces goshikiensis</name>
    <dbReference type="NCBI Taxonomy" id="1942"/>
    <lineage>
        <taxon>Bacteria</taxon>
        <taxon>Bacillati</taxon>
        <taxon>Actinomycetota</taxon>
        <taxon>Actinomycetes</taxon>
        <taxon>Kitasatosporales</taxon>
        <taxon>Streptomycetaceae</taxon>
        <taxon>Streptomyces</taxon>
    </lineage>
</organism>
<dbReference type="EMBL" id="CP108057">
    <property type="protein sequence ID" value="WUO47067.1"/>
    <property type="molecule type" value="Genomic_DNA"/>
</dbReference>
<dbReference type="Proteomes" id="UP001432075">
    <property type="component" value="Chromosome"/>
</dbReference>
<protein>
    <recommendedName>
        <fullName evidence="3">PE-PGRS family protein</fullName>
    </recommendedName>
</protein>
<name>A0ABZ1RJS5_9ACTN</name>
<sequence length="318" mass="35751">MDNPLLRQPDWDQHADRHTPLLDPVITVRQLGRFGLLRKVPTRFDHALVCATGRGTYDTYLPPNRPRALRRRYTAVYEVELGIHPVRTRIALPSDDDAHEFDVAVELDWQVTDPAQFVRSGHRDVPRLLLSALERAARPIARLFPIGASASAEAEVLAAVREHKPLGEDAGLHVVWTVRIRRDEENIAHARRLQGIAHTTAESLHAQQGQLELQEYEAKRIAFYRDYLARGGADAWALHLVRQPQDSAQVMSSLREDHQARLAAQQELAREVLAKIGTEPFELEGPRQHAITVVHRILDQQGGLPLPAPGSEQDDGAR</sequence>
<accession>A0ABZ1RJS5</accession>